<feature type="transmembrane region" description="Helical" evidence="1">
    <location>
        <begin position="7"/>
        <end position="28"/>
    </location>
</feature>
<evidence type="ECO:0000313" key="2">
    <source>
        <dbReference type="EMBL" id="AYC29340.1"/>
    </source>
</evidence>
<keyword evidence="3" id="KW-1185">Reference proteome</keyword>
<dbReference type="RefSeq" id="WP_119883080.1">
    <property type="nucleotide sequence ID" value="NZ_CP032418.1"/>
</dbReference>
<keyword evidence="1" id="KW-0812">Transmembrane</keyword>
<protein>
    <submittedName>
        <fullName evidence="2">Uncharacterized protein</fullName>
    </submittedName>
</protein>
<dbReference type="KEGG" id="paek:D3873_05375"/>
<keyword evidence="1" id="KW-0472">Membrane</keyword>
<dbReference type="OrthoDB" id="2734605at2"/>
<evidence type="ECO:0000256" key="1">
    <source>
        <dbReference type="SAM" id="Phobius"/>
    </source>
</evidence>
<feature type="transmembrane region" description="Helical" evidence="1">
    <location>
        <begin position="48"/>
        <end position="65"/>
    </location>
</feature>
<accession>A0A385YSQ9</accession>
<organism evidence="2 3">
    <name type="scientific">Paenisporosarcina cavernae</name>
    <dbReference type="NCBI Taxonomy" id="2320858"/>
    <lineage>
        <taxon>Bacteria</taxon>
        <taxon>Bacillati</taxon>
        <taxon>Bacillota</taxon>
        <taxon>Bacilli</taxon>
        <taxon>Bacillales</taxon>
        <taxon>Caryophanaceae</taxon>
        <taxon>Paenisporosarcina</taxon>
    </lineage>
</organism>
<feature type="transmembrane region" description="Helical" evidence="1">
    <location>
        <begin position="129"/>
        <end position="148"/>
    </location>
</feature>
<name>A0A385YSQ9_9BACL</name>
<proteinExistence type="predicted"/>
<dbReference type="Proteomes" id="UP000265725">
    <property type="component" value="Chromosome"/>
</dbReference>
<sequence>MKIGQAIGLLIFGYLAGIVLYQQFPIYATTDTLALFDNRLISSSTTSVKLYSFQTLVFFAVFLLFKTHTKLTHFVLLFPISKAVLLGMGSMYLIEHVESVMKYSVWWFPFGIVLCSGYFFLAFVNKRNAFIAGCCILGILFVLDYLLYKILGS</sequence>
<evidence type="ECO:0000313" key="3">
    <source>
        <dbReference type="Proteomes" id="UP000265725"/>
    </source>
</evidence>
<feature type="transmembrane region" description="Helical" evidence="1">
    <location>
        <begin position="74"/>
        <end position="94"/>
    </location>
</feature>
<gene>
    <name evidence="2" type="ORF">D3873_05375</name>
</gene>
<feature type="transmembrane region" description="Helical" evidence="1">
    <location>
        <begin position="106"/>
        <end position="124"/>
    </location>
</feature>
<reference evidence="3" key="1">
    <citation type="submission" date="2018-09" db="EMBL/GenBank/DDBJ databases">
        <authorList>
            <person name="Zhu H."/>
        </authorList>
    </citation>
    <scope>NUCLEOTIDE SEQUENCE [LARGE SCALE GENOMIC DNA]</scope>
    <source>
        <strain evidence="3">K2R23-3</strain>
    </source>
</reference>
<keyword evidence="1" id="KW-1133">Transmembrane helix</keyword>
<dbReference type="AlphaFoldDB" id="A0A385YSQ9"/>
<dbReference type="EMBL" id="CP032418">
    <property type="protein sequence ID" value="AYC29340.1"/>
    <property type="molecule type" value="Genomic_DNA"/>
</dbReference>